<accession>A0A5N6KUF8</accession>
<protein>
    <recommendedName>
        <fullName evidence="2">Methyltransferase domain-containing protein</fullName>
    </recommendedName>
</protein>
<dbReference type="AlphaFoldDB" id="A0A5N6KUF8"/>
<dbReference type="EMBL" id="VIBQ01000013">
    <property type="protein sequence ID" value="KAB8345977.1"/>
    <property type="molecule type" value="Genomic_DNA"/>
</dbReference>
<dbReference type="PANTHER" id="PTHR44942:SF10">
    <property type="entry name" value="METHYLTRANSFERASE TYPE 11 DOMAIN-CONTAINING PROTEIN"/>
    <property type="match status" value="1"/>
</dbReference>
<evidence type="ECO:0000313" key="3">
    <source>
        <dbReference type="EMBL" id="KAB8345977.1"/>
    </source>
</evidence>
<dbReference type="Proteomes" id="UP000327013">
    <property type="component" value="Unassembled WGS sequence"/>
</dbReference>
<dbReference type="Pfam" id="PF13649">
    <property type="entry name" value="Methyltransf_25"/>
    <property type="match status" value="1"/>
</dbReference>
<name>A0A5N6KUF8_9ROSI</name>
<proteinExistence type="predicted"/>
<reference evidence="3 4" key="1">
    <citation type="submission" date="2019-06" db="EMBL/GenBank/DDBJ databases">
        <title>A chromosomal-level reference genome of Carpinus fangiana (Coryloideae, Betulaceae).</title>
        <authorList>
            <person name="Yang X."/>
            <person name="Wang Z."/>
            <person name="Zhang L."/>
            <person name="Hao G."/>
            <person name="Liu J."/>
            <person name="Yang Y."/>
        </authorList>
    </citation>
    <scope>NUCLEOTIDE SEQUENCE [LARGE SCALE GENOMIC DNA]</scope>
    <source>
        <strain evidence="3">Cfa_2016G</strain>
        <tissue evidence="3">Leaf</tissue>
    </source>
</reference>
<organism evidence="3 4">
    <name type="scientific">Carpinus fangiana</name>
    <dbReference type="NCBI Taxonomy" id="176857"/>
    <lineage>
        <taxon>Eukaryota</taxon>
        <taxon>Viridiplantae</taxon>
        <taxon>Streptophyta</taxon>
        <taxon>Embryophyta</taxon>
        <taxon>Tracheophyta</taxon>
        <taxon>Spermatophyta</taxon>
        <taxon>Magnoliopsida</taxon>
        <taxon>eudicotyledons</taxon>
        <taxon>Gunneridae</taxon>
        <taxon>Pentapetalae</taxon>
        <taxon>rosids</taxon>
        <taxon>fabids</taxon>
        <taxon>Fagales</taxon>
        <taxon>Betulaceae</taxon>
        <taxon>Carpinus</taxon>
    </lineage>
</organism>
<dbReference type="InterPro" id="IPR029063">
    <property type="entry name" value="SAM-dependent_MTases_sf"/>
</dbReference>
<evidence type="ECO:0000256" key="1">
    <source>
        <dbReference type="SAM" id="MobiDB-lite"/>
    </source>
</evidence>
<keyword evidence="4" id="KW-1185">Reference proteome</keyword>
<feature type="compositionally biased region" description="Pro residues" evidence="1">
    <location>
        <begin position="108"/>
        <end position="135"/>
    </location>
</feature>
<dbReference type="Gene3D" id="3.40.50.150">
    <property type="entry name" value="Vaccinia Virus protein VP39"/>
    <property type="match status" value="1"/>
</dbReference>
<dbReference type="OrthoDB" id="10027013at2759"/>
<dbReference type="InterPro" id="IPR051052">
    <property type="entry name" value="Diverse_substrate_MTase"/>
</dbReference>
<dbReference type="CDD" id="cd02440">
    <property type="entry name" value="AdoMet_MTases"/>
    <property type="match status" value="1"/>
</dbReference>
<dbReference type="SUPFAM" id="SSF53335">
    <property type="entry name" value="S-adenosyl-L-methionine-dependent methyltransferases"/>
    <property type="match status" value="1"/>
</dbReference>
<sequence>MTDCTPLTSLPPMESEKAALTAADPTFTTYTPAQAARYNSHRSTYSSALYAVILAHHNHTAGGPARLLLDVGCGPGTATRPLAAQGSFAAAIGIDASPAMIAAARAATPPPPPPPPPSLSDPSSPPNHPPQPPTPQITYTTLPAESCDAALPAPATADLLTAATAAHWLGRWVRRLS</sequence>
<evidence type="ECO:0000259" key="2">
    <source>
        <dbReference type="Pfam" id="PF13649"/>
    </source>
</evidence>
<dbReference type="InterPro" id="IPR041698">
    <property type="entry name" value="Methyltransf_25"/>
</dbReference>
<feature type="region of interest" description="Disordered" evidence="1">
    <location>
        <begin position="105"/>
        <end position="137"/>
    </location>
</feature>
<evidence type="ECO:0000313" key="4">
    <source>
        <dbReference type="Proteomes" id="UP000327013"/>
    </source>
</evidence>
<gene>
    <name evidence="3" type="ORF">FH972_023029</name>
</gene>
<feature type="domain" description="Methyltransferase" evidence="2">
    <location>
        <begin position="69"/>
        <end position="107"/>
    </location>
</feature>
<dbReference type="PANTHER" id="PTHR44942">
    <property type="entry name" value="METHYLTRANSF_11 DOMAIN-CONTAINING PROTEIN"/>
    <property type="match status" value="1"/>
</dbReference>
<comment type="caution">
    <text evidence="3">The sequence shown here is derived from an EMBL/GenBank/DDBJ whole genome shotgun (WGS) entry which is preliminary data.</text>
</comment>